<evidence type="ECO:0000256" key="1">
    <source>
        <dbReference type="ARBA" id="ARBA00022598"/>
    </source>
</evidence>
<evidence type="ECO:0000259" key="4">
    <source>
        <dbReference type="Pfam" id="PF24850"/>
    </source>
</evidence>
<dbReference type="RefSeq" id="WP_109984497.1">
    <property type="nucleotide sequence ID" value="NZ_JAJUIE010000001.1"/>
</dbReference>
<dbReference type="InterPro" id="IPR055398">
    <property type="entry name" value="Rossmann-like_BshC"/>
</dbReference>
<dbReference type="EC" id="6.-.-.-" evidence="2"/>
<comment type="caution">
    <text evidence="5">The sequence shown here is derived from an EMBL/GenBank/DDBJ whole genome shotgun (WGS) entry which is preliminary data.</text>
</comment>
<comment type="function">
    <text evidence="2">Involved in bacillithiol (BSH) biosynthesis. May catalyze the last step of the pathway, the addition of cysteine to glucosamine malate (GlcN-Mal) to generate BSH.</text>
</comment>
<dbReference type="HAMAP" id="MF_01867">
    <property type="entry name" value="BshC"/>
    <property type="match status" value="1"/>
</dbReference>
<evidence type="ECO:0000256" key="2">
    <source>
        <dbReference type="HAMAP-Rule" id="MF_01867"/>
    </source>
</evidence>
<keyword evidence="6" id="KW-1185">Reference proteome</keyword>
<dbReference type="GO" id="GO:0016874">
    <property type="term" value="F:ligase activity"/>
    <property type="evidence" value="ECO:0007669"/>
    <property type="project" value="UniProtKB-UniRule"/>
</dbReference>
<proteinExistence type="inferred from homology"/>
<sequence length="540" mass="62814">MHIEPIRLNSNNKFLQDYKKQSDELMKYFDYLPYDKDVYTQRVQDLKERTFDRDGLANVLKTLNKRWNGSNATFQNIEMLKNEESVVVIGGQQAGLLSGPLYTIHKIISIIQFAKEQEQKLNIPVIPVFWIAGEDHDYDEVNHVFLADHLKWNKVVLDNQGSEKASVSHRNWNKQEAQRWLDEVFHFLDETAYTKDLYARLVSFLEKSVTLVDFFANFIHDLFKDSGIVLIDSGDALVRKLESRYFQELIQQQSPISEGVYTALNQLRQKGYPISVDVEANDGHLFFHNQNERILLKRENQDWVGKNYEYQLSEAEILEIAHSNPEKLSNNVVTRPIMQEKLFPTLAFLGGPSEVAYWSILKPAFHSVAIKMPPVLPRVSITFMERKVQKLLNKYGISASSAIEYGISKEKQNWIAQQANPPVSLLGEQLKSVIAEAHQPIRSYAKTVQDDLGMYAEKNLQYLFDHVDQLTHRIEKQIAGKYEINLKEYDYIQLHVRPQNGLQERIWNIIYFLNHYGDSIISELTTNQIKVNDQHYIVYI</sequence>
<dbReference type="PIRSF" id="PIRSF012535">
    <property type="entry name" value="UCP012535"/>
    <property type="match status" value="1"/>
</dbReference>
<feature type="domain" description="Bacillithiol biosynthesis BshC N-terminal Rossmann-like" evidence="3">
    <location>
        <begin position="1"/>
        <end position="378"/>
    </location>
</feature>
<dbReference type="Pfam" id="PF10079">
    <property type="entry name" value="Rossmann-like_BshC"/>
    <property type="match status" value="1"/>
</dbReference>
<evidence type="ECO:0000259" key="3">
    <source>
        <dbReference type="Pfam" id="PF10079"/>
    </source>
</evidence>
<evidence type="ECO:0000313" key="6">
    <source>
        <dbReference type="Proteomes" id="UP000245624"/>
    </source>
</evidence>
<dbReference type="AlphaFoldDB" id="A0A317KZI2"/>
<gene>
    <name evidence="2 5" type="primary">bshC</name>
    <name evidence="5" type="ORF">DLJ74_11150</name>
</gene>
<dbReference type="Proteomes" id="UP000245624">
    <property type="component" value="Unassembled WGS sequence"/>
</dbReference>
<organism evidence="5 6">
    <name type="scientific">Gracilibacillus dipsosauri</name>
    <dbReference type="NCBI Taxonomy" id="178340"/>
    <lineage>
        <taxon>Bacteria</taxon>
        <taxon>Bacillati</taxon>
        <taxon>Bacillota</taxon>
        <taxon>Bacilli</taxon>
        <taxon>Bacillales</taxon>
        <taxon>Bacillaceae</taxon>
        <taxon>Gracilibacillus</taxon>
    </lineage>
</organism>
<dbReference type="NCBIfam" id="TIGR03998">
    <property type="entry name" value="thiol_BshC"/>
    <property type="match status" value="1"/>
</dbReference>
<dbReference type="InterPro" id="IPR055399">
    <property type="entry name" value="CC_BshC"/>
</dbReference>
<dbReference type="EMBL" id="QGTD01000008">
    <property type="protein sequence ID" value="PWU68962.1"/>
    <property type="molecule type" value="Genomic_DNA"/>
</dbReference>
<name>A0A317KZI2_9BACI</name>
<dbReference type="InterPro" id="IPR011199">
    <property type="entry name" value="Bacillithiol_biosynth_BshC"/>
</dbReference>
<keyword evidence="1 2" id="KW-0436">Ligase</keyword>
<accession>A0A317KZI2</accession>
<evidence type="ECO:0000313" key="5">
    <source>
        <dbReference type="EMBL" id="PWU68962.1"/>
    </source>
</evidence>
<reference evidence="5 6" key="1">
    <citation type="submission" date="2018-05" db="EMBL/GenBank/DDBJ databases">
        <title>Genomic analysis of Gracilibacillus dipsosauri DD1 reveals novel features of a salt-tolerant amylase.</title>
        <authorList>
            <person name="Deutch C.E."/>
            <person name="Yang S."/>
        </authorList>
    </citation>
    <scope>NUCLEOTIDE SEQUENCE [LARGE SCALE GENOMIC DNA]</scope>
    <source>
        <strain evidence="5 6">DD1</strain>
    </source>
</reference>
<comment type="similarity">
    <text evidence="2">Belongs to the BshC family.</text>
</comment>
<dbReference type="Pfam" id="PF24850">
    <property type="entry name" value="CC_BshC"/>
    <property type="match status" value="1"/>
</dbReference>
<dbReference type="OrthoDB" id="9765151at2"/>
<protein>
    <recommendedName>
        <fullName evidence="2">Putative cysteine ligase BshC</fullName>
        <ecNumber evidence="2">6.-.-.-</ecNumber>
    </recommendedName>
</protein>
<feature type="domain" description="Bacillithiol biosynthesis BshC C-terminal coiled-coil" evidence="4">
    <location>
        <begin position="381"/>
        <end position="540"/>
    </location>
</feature>